<dbReference type="PANTHER" id="PTHR40627">
    <property type="entry name" value="INDOLE PRENYLTRANSFERASE TDIB-RELATED"/>
    <property type="match status" value="1"/>
</dbReference>
<evidence type="ECO:0000313" key="4">
    <source>
        <dbReference type="Proteomes" id="UP001140502"/>
    </source>
</evidence>
<gene>
    <name evidence="3" type="ORF">N0V84_009529</name>
</gene>
<keyword evidence="4" id="KW-1185">Reference proteome</keyword>
<name>A0A9W8W673_9HYPO</name>
<dbReference type="Proteomes" id="UP001140502">
    <property type="component" value="Unassembled WGS sequence"/>
</dbReference>
<comment type="caution">
    <text evidence="3">The sequence shown here is derived from an EMBL/GenBank/DDBJ whole genome shotgun (WGS) entry which is preliminary data.</text>
</comment>
<dbReference type="InterPro" id="IPR033964">
    <property type="entry name" value="ABBA"/>
</dbReference>
<accession>A0A9W8W673</accession>
<sequence length="382" mass="43654">MATSERISRQTKPWHLVKARHESLFNPHQRYWYQNVGYVLASFLSSAGYTQMSQINILHHFANLVTPHLGPAFRIGLTRWRSFMTDDFTPVQLSWDFRTEEPTIRYSMEPIGLDAGTAVNLQNARAAGDFKKGLMEAFPGVNTTLFDHFHACFDQLWIGGGPGHRSTMFWGFTFEENEIANKAYFFPGAMARATHQPTMTVIRDAVELAPGYGPGKMASFKLFANYVSQHPELRLEVEMFGMDLVQEEKAKLKVYFRDRRTSFGAVKDMISLGSRLQEPNFEMGIQKLRRLWDALLRTQGVPENIALPYKNHRTAGILYHFEFAMDAQTPKVRVYIPVRHYAENDQQILNALTGFMGEEARDSNQTELGSAARYSECIQSTL</sequence>
<proteinExistence type="inferred from homology"/>
<dbReference type="Pfam" id="PF11991">
    <property type="entry name" value="Trp_DMAT"/>
    <property type="match status" value="1"/>
</dbReference>
<dbReference type="GO" id="GO:0009820">
    <property type="term" value="P:alkaloid metabolic process"/>
    <property type="evidence" value="ECO:0007669"/>
    <property type="project" value="InterPro"/>
</dbReference>
<reference evidence="3" key="1">
    <citation type="submission" date="2022-10" db="EMBL/GenBank/DDBJ databases">
        <title>Tapping the CABI collections for fungal endophytes: first genome assemblies for Collariella, Neodidymelliopsis, Ascochyta clinopodiicola, Didymella pomorum, Didymosphaeria variabile, Neocosmospora piperis and Neocucurbitaria cava.</title>
        <authorList>
            <person name="Hill R."/>
        </authorList>
    </citation>
    <scope>NUCLEOTIDE SEQUENCE</scope>
    <source>
        <strain evidence="3">IMI 366586</strain>
    </source>
</reference>
<dbReference type="CDD" id="cd13929">
    <property type="entry name" value="PT-DMATS_CymD"/>
    <property type="match status" value="1"/>
</dbReference>
<dbReference type="NCBIfam" id="TIGR03429">
    <property type="entry name" value="arom_pren_DMATS"/>
    <property type="match status" value="1"/>
</dbReference>
<dbReference type="PANTHER" id="PTHR40627:SF4">
    <property type="entry name" value="PRENYLTRANSFERASE ASQH1-RELATED"/>
    <property type="match status" value="1"/>
</dbReference>
<evidence type="ECO:0000256" key="1">
    <source>
        <dbReference type="ARBA" id="ARBA00010209"/>
    </source>
</evidence>
<protein>
    <recommendedName>
        <fullName evidence="5">Aromatic prenyltransferase</fullName>
    </recommendedName>
</protein>
<dbReference type="EMBL" id="JAPEUR010000265">
    <property type="protein sequence ID" value="KAJ4313203.1"/>
    <property type="molecule type" value="Genomic_DNA"/>
</dbReference>
<dbReference type="SFLD" id="SFLDS00036">
    <property type="entry name" value="Aromatic_Prenyltransferase"/>
    <property type="match status" value="1"/>
</dbReference>
<evidence type="ECO:0008006" key="5">
    <source>
        <dbReference type="Google" id="ProtNLM"/>
    </source>
</evidence>
<organism evidence="3 4">
    <name type="scientific">Fusarium piperis</name>
    <dbReference type="NCBI Taxonomy" id="1435070"/>
    <lineage>
        <taxon>Eukaryota</taxon>
        <taxon>Fungi</taxon>
        <taxon>Dikarya</taxon>
        <taxon>Ascomycota</taxon>
        <taxon>Pezizomycotina</taxon>
        <taxon>Sordariomycetes</taxon>
        <taxon>Hypocreomycetidae</taxon>
        <taxon>Hypocreales</taxon>
        <taxon>Nectriaceae</taxon>
        <taxon>Fusarium</taxon>
        <taxon>Fusarium solani species complex</taxon>
    </lineage>
</organism>
<comment type="similarity">
    <text evidence="1">Belongs to the tryptophan dimethylallyltransferase family.</text>
</comment>
<dbReference type="InterPro" id="IPR017795">
    <property type="entry name" value="ABBA_NscD-like"/>
</dbReference>
<dbReference type="OrthoDB" id="5392033at2759"/>
<evidence type="ECO:0000256" key="2">
    <source>
        <dbReference type="ARBA" id="ARBA00022679"/>
    </source>
</evidence>
<dbReference type="GO" id="GO:0016765">
    <property type="term" value="F:transferase activity, transferring alkyl or aryl (other than methyl) groups"/>
    <property type="evidence" value="ECO:0007669"/>
    <property type="project" value="InterPro"/>
</dbReference>
<dbReference type="AlphaFoldDB" id="A0A9W8W673"/>
<evidence type="ECO:0000313" key="3">
    <source>
        <dbReference type="EMBL" id="KAJ4313203.1"/>
    </source>
</evidence>
<keyword evidence="2" id="KW-0808">Transferase</keyword>